<evidence type="ECO:0000313" key="9">
    <source>
        <dbReference type="EMBL" id="PIR69288.1"/>
    </source>
</evidence>
<evidence type="ECO:0000256" key="7">
    <source>
        <dbReference type="ARBA" id="ARBA00023136"/>
    </source>
</evidence>
<evidence type="ECO:0000256" key="3">
    <source>
        <dbReference type="ARBA" id="ARBA00022676"/>
    </source>
</evidence>
<feature type="transmembrane region" description="Helical" evidence="8">
    <location>
        <begin position="359"/>
        <end position="378"/>
    </location>
</feature>
<gene>
    <name evidence="9" type="ORF">COU47_04320</name>
</gene>
<protein>
    <submittedName>
        <fullName evidence="9">Uncharacterized protein</fullName>
    </submittedName>
</protein>
<name>A0A2H0TCK0_9BACT</name>
<keyword evidence="3" id="KW-0328">Glycosyltransferase</keyword>
<accession>A0A2H0TCK0</accession>
<feature type="transmembrane region" description="Helical" evidence="8">
    <location>
        <begin position="228"/>
        <end position="244"/>
    </location>
</feature>
<feature type="transmembrane region" description="Helical" evidence="8">
    <location>
        <begin position="130"/>
        <end position="148"/>
    </location>
</feature>
<evidence type="ECO:0000256" key="4">
    <source>
        <dbReference type="ARBA" id="ARBA00022679"/>
    </source>
</evidence>
<feature type="transmembrane region" description="Helical" evidence="8">
    <location>
        <begin position="325"/>
        <end position="347"/>
    </location>
</feature>
<evidence type="ECO:0000256" key="1">
    <source>
        <dbReference type="ARBA" id="ARBA00004651"/>
    </source>
</evidence>
<reference evidence="10" key="1">
    <citation type="submission" date="2017-09" db="EMBL/GenBank/DDBJ databases">
        <title>Depth-based differentiation of microbial function through sediment-hosted aquifers and enrichment of novel symbionts in the deep terrestrial subsurface.</title>
        <authorList>
            <person name="Probst A.J."/>
            <person name="Ladd B."/>
            <person name="Jarett J.K."/>
            <person name="Geller-Mcgrath D.E."/>
            <person name="Sieber C.M.K."/>
            <person name="Emerson J.B."/>
            <person name="Anantharaman K."/>
            <person name="Thomas B.C."/>
            <person name="Malmstrom R."/>
            <person name="Stieglmeier M."/>
            <person name="Klingl A."/>
            <person name="Woyke T."/>
            <person name="Ryan C.M."/>
            <person name="Banfield J.F."/>
        </authorList>
    </citation>
    <scope>NUCLEOTIDE SEQUENCE [LARGE SCALE GENOMIC DNA]</scope>
</reference>
<keyword evidence="6 8" id="KW-1133">Transmembrane helix</keyword>
<feature type="transmembrane region" description="Helical" evidence="8">
    <location>
        <begin position="178"/>
        <end position="194"/>
    </location>
</feature>
<organism evidence="9 10">
    <name type="scientific">Candidatus Niyogibacteria bacterium CG10_big_fil_rev_8_21_14_0_10_46_36</name>
    <dbReference type="NCBI Taxonomy" id="1974726"/>
    <lineage>
        <taxon>Bacteria</taxon>
        <taxon>Candidatus Niyogiibacteriota</taxon>
    </lineage>
</organism>
<keyword evidence="7 8" id="KW-0472">Membrane</keyword>
<feature type="transmembrane region" description="Helical" evidence="8">
    <location>
        <begin position="24"/>
        <end position="44"/>
    </location>
</feature>
<dbReference type="AlphaFoldDB" id="A0A2H0TCK0"/>
<sequence length="537" mass="60155">MTSINIPITKNMSSRIHAFFEEHGVFLVVFVLSVVSIISFWAYYQNGLGLAYNDARSHLDIGRRVVEGLKPGLAQLGSVWLPLTHLLMAPLIWNDFMWHSGLAGALWSMFGFVGTGVVIYLFLRRLRVGLLGRFVGVAVFAANLNVLYLQSTAMTELLLLFTMTTAAYFIMRWFQDDNIMYLIQGAAWIMLSTLVRYDGWFLLGFAGALVVFYVLFEKGFRPAEGTAVIFFTLGGFGILLWLLWNQLIFKDALYFIFGPYSAKAQQDQIDAAGLLATKGNVWFSAKVYFYALAYNSGALTVLMGFLGAVVLWFSKNLRFPTRISTFVLLAPLFFNILALYLGHSVLYVQGLTGDSLFNVRYGVMLMPSFAIFIGYLVSRAAPARFIIIGLLVFVAFFQFSSGDAVTIDDARVGSSQKNVTEVSAWLAENAADKEGFILVAAASHDAIIFSSGLPMKKFIHEGTGVYWESATESPDRWARWIVMRTYSEEDLTWRLVSRVPGFGAYDKVQSFPFADVYELRPEYLPELNTTPTLGKQK</sequence>
<evidence type="ECO:0000313" key="10">
    <source>
        <dbReference type="Proteomes" id="UP000231503"/>
    </source>
</evidence>
<dbReference type="GO" id="GO:0009103">
    <property type="term" value="P:lipopolysaccharide biosynthetic process"/>
    <property type="evidence" value="ECO:0007669"/>
    <property type="project" value="UniProtKB-ARBA"/>
</dbReference>
<comment type="subcellular location">
    <subcellularLocation>
        <location evidence="1">Cell membrane</location>
        <topology evidence="1">Multi-pass membrane protein</topology>
    </subcellularLocation>
</comment>
<feature type="transmembrane region" description="Helical" evidence="8">
    <location>
        <begin position="385"/>
        <end position="401"/>
    </location>
</feature>
<comment type="caution">
    <text evidence="9">The sequence shown here is derived from an EMBL/GenBank/DDBJ whole genome shotgun (WGS) entry which is preliminary data.</text>
</comment>
<dbReference type="PANTHER" id="PTHR33908:SF11">
    <property type="entry name" value="MEMBRANE PROTEIN"/>
    <property type="match status" value="1"/>
</dbReference>
<feature type="transmembrane region" description="Helical" evidence="8">
    <location>
        <begin position="200"/>
        <end position="216"/>
    </location>
</feature>
<dbReference type="EMBL" id="PFCO01000009">
    <property type="protein sequence ID" value="PIR69288.1"/>
    <property type="molecule type" value="Genomic_DNA"/>
</dbReference>
<proteinExistence type="predicted"/>
<keyword evidence="2" id="KW-1003">Cell membrane</keyword>
<keyword evidence="5 8" id="KW-0812">Transmembrane</keyword>
<dbReference type="GO" id="GO:0016763">
    <property type="term" value="F:pentosyltransferase activity"/>
    <property type="evidence" value="ECO:0007669"/>
    <property type="project" value="TreeGrafter"/>
</dbReference>
<evidence type="ECO:0000256" key="8">
    <source>
        <dbReference type="SAM" id="Phobius"/>
    </source>
</evidence>
<keyword evidence="4" id="KW-0808">Transferase</keyword>
<dbReference type="PANTHER" id="PTHR33908">
    <property type="entry name" value="MANNOSYLTRANSFERASE YKCB-RELATED"/>
    <property type="match status" value="1"/>
</dbReference>
<dbReference type="InterPro" id="IPR050297">
    <property type="entry name" value="LipidA_mod_glycosyltrf_83"/>
</dbReference>
<evidence type="ECO:0000256" key="5">
    <source>
        <dbReference type="ARBA" id="ARBA00022692"/>
    </source>
</evidence>
<feature type="transmembrane region" description="Helical" evidence="8">
    <location>
        <begin position="287"/>
        <end position="313"/>
    </location>
</feature>
<dbReference type="GO" id="GO:0005886">
    <property type="term" value="C:plasma membrane"/>
    <property type="evidence" value="ECO:0007669"/>
    <property type="project" value="UniProtKB-SubCell"/>
</dbReference>
<evidence type="ECO:0000256" key="2">
    <source>
        <dbReference type="ARBA" id="ARBA00022475"/>
    </source>
</evidence>
<feature type="transmembrane region" description="Helical" evidence="8">
    <location>
        <begin position="105"/>
        <end position="123"/>
    </location>
</feature>
<dbReference type="Proteomes" id="UP000231503">
    <property type="component" value="Unassembled WGS sequence"/>
</dbReference>
<feature type="transmembrane region" description="Helical" evidence="8">
    <location>
        <begin position="154"/>
        <end position="171"/>
    </location>
</feature>
<evidence type="ECO:0000256" key="6">
    <source>
        <dbReference type="ARBA" id="ARBA00022989"/>
    </source>
</evidence>